<sequence>MGTKVGLFLVRRAVLSVELSDVFVAKMLKRKCPNPSKNTRVLLLKETGRIRHVLRIGQIYRAPCVYNGEDGRVGVSEQTLVVPDRDPLRPGAPCDYICGGENDTVLTHSSGDVTSAEEEAVGDVGWAGAGGEVVEAVGSVGVGG</sequence>
<dbReference type="Proteomes" id="UP000828048">
    <property type="component" value="Chromosome 6"/>
</dbReference>
<comment type="caution">
    <text evidence="1">The sequence shown here is derived from an EMBL/GenBank/DDBJ whole genome shotgun (WGS) entry which is preliminary data.</text>
</comment>
<reference evidence="1 2" key="1">
    <citation type="journal article" date="2021" name="Hortic Res">
        <title>High-quality reference genome and annotation aids understanding of berry development for evergreen blueberry (Vaccinium darrowii).</title>
        <authorList>
            <person name="Yu J."/>
            <person name="Hulse-Kemp A.M."/>
            <person name="Babiker E."/>
            <person name="Staton M."/>
        </authorList>
    </citation>
    <scope>NUCLEOTIDE SEQUENCE [LARGE SCALE GENOMIC DNA]</scope>
    <source>
        <strain evidence="2">cv. NJ 8807/NJ 8810</strain>
        <tissue evidence="1">Young leaf</tissue>
    </source>
</reference>
<keyword evidence="2" id="KW-1185">Reference proteome</keyword>
<organism evidence="1 2">
    <name type="scientific">Vaccinium darrowii</name>
    <dbReference type="NCBI Taxonomy" id="229202"/>
    <lineage>
        <taxon>Eukaryota</taxon>
        <taxon>Viridiplantae</taxon>
        <taxon>Streptophyta</taxon>
        <taxon>Embryophyta</taxon>
        <taxon>Tracheophyta</taxon>
        <taxon>Spermatophyta</taxon>
        <taxon>Magnoliopsida</taxon>
        <taxon>eudicotyledons</taxon>
        <taxon>Gunneridae</taxon>
        <taxon>Pentapetalae</taxon>
        <taxon>asterids</taxon>
        <taxon>Ericales</taxon>
        <taxon>Ericaceae</taxon>
        <taxon>Vaccinioideae</taxon>
        <taxon>Vaccinieae</taxon>
        <taxon>Vaccinium</taxon>
    </lineage>
</organism>
<evidence type="ECO:0000313" key="2">
    <source>
        <dbReference type="Proteomes" id="UP000828048"/>
    </source>
</evidence>
<protein>
    <submittedName>
        <fullName evidence="1">Uncharacterized protein</fullName>
    </submittedName>
</protein>
<proteinExistence type="predicted"/>
<dbReference type="EMBL" id="CM037156">
    <property type="protein sequence ID" value="KAH7838343.1"/>
    <property type="molecule type" value="Genomic_DNA"/>
</dbReference>
<name>A0ACB7XCN3_9ERIC</name>
<gene>
    <name evidence="1" type="ORF">Vadar_025181</name>
</gene>
<accession>A0ACB7XCN3</accession>
<evidence type="ECO:0000313" key="1">
    <source>
        <dbReference type="EMBL" id="KAH7838343.1"/>
    </source>
</evidence>